<evidence type="ECO:0008006" key="3">
    <source>
        <dbReference type="Google" id="ProtNLM"/>
    </source>
</evidence>
<dbReference type="RefSeq" id="WP_135445447.1">
    <property type="nucleotide sequence ID" value="NZ_SRLE01000010.1"/>
</dbReference>
<name>A0A4Z0LYN0_9GAMM</name>
<evidence type="ECO:0000313" key="1">
    <source>
        <dbReference type="EMBL" id="TGD72324.1"/>
    </source>
</evidence>
<gene>
    <name evidence="1" type="ORF">E4634_15275</name>
</gene>
<dbReference type="EMBL" id="SRLE01000010">
    <property type="protein sequence ID" value="TGD72324.1"/>
    <property type="molecule type" value="Genomic_DNA"/>
</dbReference>
<organism evidence="1 2">
    <name type="scientific">Mangrovimicrobium sediminis</name>
    <dbReference type="NCBI Taxonomy" id="2562682"/>
    <lineage>
        <taxon>Bacteria</taxon>
        <taxon>Pseudomonadati</taxon>
        <taxon>Pseudomonadota</taxon>
        <taxon>Gammaproteobacteria</taxon>
        <taxon>Cellvibrionales</taxon>
        <taxon>Halieaceae</taxon>
        <taxon>Mangrovimicrobium</taxon>
    </lineage>
</organism>
<dbReference type="AlphaFoldDB" id="A0A4Z0LYN0"/>
<evidence type="ECO:0000313" key="2">
    <source>
        <dbReference type="Proteomes" id="UP000298050"/>
    </source>
</evidence>
<sequence>MIELYKIEDIQLQIDSTAEQLIARCTALLPDASIHHIGSSSIPGALTKGDVDILVVAEHNRYADARRSLDEVFSHNPDMAPEEGFTSYSGCHHGCDYGVQLVAQDDSKCGFLAFRQALVANSALLQEYNAIKRSAQSGSMEDYRAAKAAFVERILSQVTAWHGARAQPNDG</sequence>
<dbReference type="InterPro" id="IPR007344">
    <property type="entry name" value="GrpB/CoaE"/>
</dbReference>
<dbReference type="Gene3D" id="3.30.460.10">
    <property type="entry name" value="Beta Polymerase, domain 2"/>
    <property type="match status" value="1"/>
</dbReference>
<protein>
    <recommendedName>
        <fullName evidence="3">GrpB family protein</fullName>
    </recommendedName>
</protein>
<dbReference type="PANTHER" id="PTHR34822">
    <property type="entry name" value="GRPB DOMAIN PROTEIN (AFU_ORTHOLOGUE AFUA_1G01530)"/>
    <property type="match status" value="1"/>
</dbReference>
<dbReference type="Pfam" id="PF04229">
    <property type="entry name" value="GrpB"/>
    <property type="match status" value="1"/>
</dbReference>
<dbReference type="InterPro" id="IPR043519">
    <property type="entry name" value="NT_sf"/>
</dbReference>
<dbReference type="PANTHER" id="PTHR34822:SF1">
    <property type="entry name" value="GRPB FAMILY PROTEIN"/>
    <property type="match status" value="1"/>
</dbReference>
<keyword evidence="2" id="KW-1185">Reference proteome</keyword>
<dbReference type="OrthoDB" id="9799092at2"/>
<proteinExistence type="predicted"/>
<comment type="caution">
    <text evidence="1">The sequence shown here is derived from an EMBL/GenBank/DDBJ whole genome shotgun (WGS) entry which is preliminary data.</text>
</comment>
<reference evidence="1 2" key="1">
    <citation type="submission" date="2019-04" db="EMBL/GenBank/DDBJ databases">
        <title>Taxonomy of novel Haliea sp. from mangrove soil of West Coast of India.</title>
        <authorList>
            <person name="Verma A."/>
            <person name="Kumar P."/>
            <person name="Krishnamurthi S."/>
        </authorList>
    </citation>
    <scope>NUCLEOTIDE SEQUENCE [LARGE SCALE GENOMIC DNA]</scope>
    <source>
        <strain evidence="1 2">SAOS-164</strain>
    </source>
</reference>
<dbReference type="Proteomes" id="UP000298050">
    <property type="component" value="Unassembled WGS sequence"/>
</dbReference>
<accession>A0A4Z0LYN0</accession>
<dbReference type="SUPFAM" id="SSF81301">
    <property type="entry name" value="Nucleotidyltransferase"/>
    <property type="match status" value="1"/>
</dbReference>